<comment type="subcellular location">
    <subcellularLocation>
        <location evidence="1">Cytoplasm</location>
    </subcellularLocation>
</comment>
<organism evidence="7 8">
    <name type="scientific">Papiliotrema laurentii</name>
    <name type="common">Cryptococcus laurentii</name>
    <dbReference type="NCBI Taxonomy" id="5418"/>
    <lineage>
        <taxon>Eukaryota</taxon>
        <taxon>Fungi</taxon>
        <taxon>Dikarya</taxon>
        <taxon>Basidiomycota</taxon>
        <taxon>Agaricomycotina</taxon>
        <taxon>Tremellomycetes</taxon>
        <taxon>Tremellales</taxon>
        <taxon>Rhynchogastremaceae</taxon>
        <taxon>Papiliotrema</taxon>
    </lineage>
</organism>
<sequence length="1176" mass="127826">MGSLLDIPPFQLSTVFSDLYHAPDLLDLSAPGPSSPPSSSIASQPGSASIFASATSIAAAAGRRAAAAASAAASSPSDRNIGDTLRQGGHQVELKCLEGYGDNVYVGRSDGVVEWWTCEAGANESKQDGWTMRHHHTLFPRRPVSRIIILPKIQRMFVLSEGTLHPFALPNLDLLPSTVIQPLRGIISVVLDDEEMEWGGPETEAKGAEMTMVVVRRTGLGIYRVGQRLIAQKDIPLPSAPTTLALTSKFLCAALPHSANYALIDLSDASLTEVLPVSQVDVTEDAIGPNANITVIPGENEFLVTSFTGAGSMGVFLNGQGDPVRGTLEWPDHPLSLAIESGFIIALLRNQTIAIHSLDDLEKPVQAISLDASFGAFALSYSPYGVSIRDKSRDERMASSRMLLLSERLAPPSQIAHKEDTPRVEKSSHQADEPPPSSEDPPSGSGLTPPSSPRNPPKQLLATSLSSSSLHAGASPRLPFSTAVAETLIVGPNGVCALFPTSNLLRLEALCRERRIDEAISLVDEERRKGRRGEIEGDKATHQGTLRLLHLYLACHLLLETMFEKAGDYFLRGKVDPRLLVRLFPSFRGKTIGSAEEVEVLEGLRGTLENMPPIGDIIASSISRNYSPHVSPSTSQAPATLELRKALEDGAKSMLTEVLRKTRQSRRKGGGGRGVDSRKIDIVIDTTFAKLLADAGTTNELLALLAGPNDVVLSELEPFLENRPYVLATVMRQQGRVDRVLEILKSIAEGGQNDPLCEDPVEEMAQQLDGVKDPDLFLKFTLWLTQRVPEKGLSLLLSQNPKTGVKLDDIALIEDLRRIDAAIAHRYLEHVVVVKRSPNRALHEALVSYLLDRTAEVVREEAVKFHLEELESEYRLSSDLQPFVVFLAQVAPASPFKTLRLKLILFLSGSPFYDLSAATTRVEAIPELRTELAILLGRQGRNKRALRLLAQDIGDFVSAQTYCTQGGEIVPPRVAHLVASHVPDLVGWATLGDVGRKKRATIDAKVQEGLVMDLLSVYMREGGTTASQAAALLNAQAVHLDVLNVLELVPNDWSLDVVSTFFQRGLRREIHESATSQILKSISAGQNLQVSEQYLEQVLQVPPKVFDGPSPLSMPDEGSIAEKEYGPLDMPGEKAASSEKIVETDGGRGNGFFSPETINKELKEIRDAEEEEEILR</sequence>
<dbReference type="PROSITE" id="PS50219">
    <property type="entry name" value="CNH"/>
    <property type="match status" value="1"/>
</dbReference>
<dbReference type="GO" id="GO:0005737">
    <property type="term" value="C:cytoplasm"/>
    <property type="evidence" value="ECO:0007669"/>
    <property type="project" value="UniProtKB-SubCell"/>
</dbReference>
<evidence type="ECO:0000256" key="5">
    <source>
        <dbReference type="SAM" id="MobiDB-lite"/>
    </source>
</evidence>
<dbReference type="InterPro" id="IPR032914">
    <property type="entry name" value="Vam6/VPS39/TRAP1"/>
</dbReference>
<dbReference type="EMBL" id="JAODAN010000005">
    <property type="protein sequence ID" value="KAK1924370.1"/>
    <property type="molecule type" value="Genomic_DNA"/>
</dbReference>
<feature type="compositionally biased region" description="Basic and acidic residues" evidence="5">
    <location>
        <begin position="416"/>
        <end position="432"/>
    </location>
</feature>
<feature type="compositionally biased region" description="Basic and acidic residues" evidence="5">
    <location>
        <begin position="1136"/>
        <end position="1146"/>
    </location>
</feature>
<evidence type="ECO:0000256" key="1">
    <source>
        <dbReference type="ARBA" id="ARBA00004496"/>
    </source>
</evidence>
<gene>
    <name evidence="7" type="ORF">DB88DRAFT_490158</name>
</gene>
<dbReference type="InterPro" id="IPR001180">
    <property type="entry name" value="CNH_dom"/>
</dbReference>
<dbReference type="PANTHER" id="PTHR12894:SF27">
    <property type="entry name" value="TRANSFORMING GROWTH FACTOR-BETA RECEPTOR-ASSOCIATED PROTEIN 1"/>
    <property type="match status" value="1"/>
</dbReference>
<protein>
    <recommendedName>
        <fullName evidence="6">CNH domain-containing protein</fullName>
    </recommendedName>
</protein>
<dbReference type="GO" id="GO:0006914">
    <property type="term" value="P:autophagy"/>
    <property type="evidence" value="ECO:0007669"/>
    <property type="project" value="TreeGrafter"/>
</dbReference>
<comment type="caution">
    <text evidence="7">The sequence shown here is derived from an EMBL/GenBank/DDBJ whole genome shotgun (WGS) entry which is preliminary data.</text>
</comment>
<dbReference type="GO" id="GO:0034058">
    <property type="term" value="P:endosomal vesicle fusion"/>
    <property type="evidence" value="ECO:0007669"/>
    <property type="project" value="TreeGrafter"/>
</dbReference>
<dbReference type="Proteomes" id="UP001182556">
    <property type="component" value="Unassembled WGS sequence"/>
</dbReference>
<evidence type="ECO:0000313" key="7">
    <source>
        <dbReference type="EMBL" id="KAK1924370.1"/>
    </source>
</evidence>
<feature type="region of interest" description="Disordered" evidence="5">
    <location>
        <begin position="409"/>
        <end position="466"/>
    </location>
</feature>
<dbReference type="AlphaFoldDB" id="A0AAD9FM52"/>
<evidence type="ECO:0000256" key="2">
    <source>
        <dbReference type="ARBA" id="ARBA00022448"/>
    </source>
</evidence>
<accession>A0AAD9FM52</accession>
<feature type="domain" description="CNH" evidence="6">
    <location>
        <begin position="91"/>
        <end position="383"/>
    </location>
</feature>
<name>A0AAD9FM52_PAPLA</name>
<proteinExistence type="predicted"/>
<keyword evidence="3" id="KW-0963">Cytoplasm</keyword>
<dbReference type="PANTHER" id="PTHR12894">
    <property type="entry name" value="CNH DOMAIN CONTAINING"/>
    <property type="match status" value="1"/>
</dbReference>
<evidence type="ECO:0000256" key="4">
    <source>
        <dbReference type="ARBA" id="ARBA00022927"/>
    </source>
</evidence>
<reference evidence="7" key="1">
    <citation type="submission" date="2023-02" db="EMBL/GenBank/DDBJ databases">
        <title>Identification and recombinant expression of a fungal hydrolase from Papiliotrema laurentii that hydrolyzes apple cutin and clears colloidal polyester polyurethane.</title>
        <authorList>
            <consortium name="DOE Joint Genome Institute"/>
            <person name="Roman V.A."/>
            <person name="Bojanowski C."/>
            <person name="Crable B.R."/>
            <person name="Wagner D.N."/>
            <person name="Hung C.S."/>
            <person name="Nadeau L.J."/>
            <person name="Schratz L."/>
            <person name="Haridas S."/>
            <person name="Pangilinan J."/>
            <person name="Lipzen A."/>
            <person name="Na H."/>
            <person name="Yan M."/>
            <person name="Ng V."/>
            <person name="Grigoriev I.V."/>
            <person name="Spatafora J.W."/>
            <person name="Barlow D."/>
            <person name="Biffinger J."/>
            <person name="Kelley-Loughnane N."/>
            <person name="Varaljay V.A."/>
            <person name="Crookes-Goodson W.J."/>
        </authorList>
    </citation>
    <scope>NUCLEOTIDE SEQUENCE</scope>
    <source>
        <strain evidence="7">5307AH</strain>
    </source>
</reference>
<keyword evidence="2" id="KW-0813">Transport</keyword>
<keyword evidence="8" id="KW-1185">Reference proteome</keyword>
<evidence type="ECO:0000256" key="3">
    <source>
        <dbReference type="ARBA" id="ARBA00022490"/>
    </source>
</evidence>
<dbReference type="GO" id="GO:0016020">
    <property type="term" value="C:membrane"/>
    <property type="evidence" value="ECO:0007669"/>
    <property type="project" value="TreeGrafter"/>
</dbReference>
<dbReference type="GO" id="GO:0015031">
    <property type="term" value="P:protein transport"/>
    <property type="evidence" value="ECO:0007669"/>
    <property type="project" value="UniProtKB-KW"/>
</dbReference>
<feature type="compositionally biased region" description="Low complexity" evidence="5">
    <location>
        <begin position="440"/>
        <end position="449"/>
    </location>
</feature>
<keyword evidence="4" id="KW-0653">Protein transport</keyword>
<feature type="region of interest" description="Disordered" evidence="5">
    <location>
        <begin position="1125"/>
        <end position="1155"/>
    </location>
</feature>
<evidence type="ECO:0000313" key="8">
    <source>
        <dbReference type="Proteomes" id="UP001182556"/>
    </source>
</evidence>
<evidence type="ECO:0000259" key="6">
    <source>
        <dbReference type="PROSITE" id="PS50219"/>
    </source>
</evidence>